<accession>A0ABW5Y8P0</accession>
<dbReference type="InterPro" id="IPR009042">
    <property type="entry name" value="RNA_pol_sigma70_r1_2"/>
</dbReference>
<dbReference type="SUPFAM" id="SSF88946">
    <property type="entry name" value="Sigma2 domain of RNA polymerase sigma factors"/>
    <property type="match status" value="1"/>
</dbReference>
<dbReference type="RefSeq" id="WP_377182711.1">
    <property type="nucleotide sequence ID" value="NZ_JBHUPD010000001.1"/>
</dbReference>
<dbReference type="Gene3D" id="1.10.601.10">
    <property type="entry name" value="RNA Polymerase Primary Sigma Factor"/>
    <property type="match status" value="1"/>
</dbReference>
<dbReference type="SUPFAM" id="SSF88659">
    <property type="entry name" value="Sigma3 and sigma4 domains of RNA polymerase sigma factors"/>
    <property type="match status" value="2"/>
</dbReference>
<dbReference type="NCBIfam" id="TIGR02937">
    <property type="entry name" value="sigma70-ECF"/>
    <property type="match status" value="1"/>
</dbReference>
<dbReference type="InterPro" id="IPR014284">
    <property type="entry name" value="RNA_pol_sigma-70_dom"/>
</dbReference>
<evidence type="ECO:0000313" key="6">
    <source>
        <dbReference type="EMBL" id="MFD2871738.1"/>
    </source>
</evidence>
<dbReference type="InterPro" id="IPR007627">
    <property type="entry name" value="RNA_pol_sigma70_r2"/>
</dbReference>
<keyword evidence="4" id="KW-0804">Transcription</keyword>
<evidence type="ECO:0000313" key="7">
    <source>
        <dbReference type="Proteomes" id="UP001597557"/>
    </source>
</evidence>
<dbReference type="CDD" id="cd06171">
    <property type="entry name" value="Sigma70_r4"/>
    <property type="match status" value="1"/>
</dbReference>
<dbReference type="Proteomes" id="UP001597557">
    <property type="component" value="Unassembled WGS sequence"/>
</dbReference>
<keyword evidence="3" id="KW-0238">DNA-binding</keyword>
<dbReference type="Pfam" id="PF04545">
    <property type="entry name" value="Sigma70_r4"/>
    <property type="match status" value="1"/>
</dbReference>
<dbReference type="PANTHER" id="PTHR30603:SF47">
    <property type="entry name" value="RNA POLYMERASE SIGMA FACTOR SIGD, CHLOROPLASTIC"/>
    <property type="match status" value="1"/>
</dbReference>
<dbReference type="Pfam" id="PF04539">
    <property type="entry name" value="Sigma70_r3"/>
    <property type="match status" value="1"/>
</dbReference>
<evidence type="ECO:0000256" key="3">
    <source>
        <dbReference type="ARBA" id="ARBA00023125"/>
    </source>
</evidence>
<dbReference type="InterPro" id="IPR007624">
    <property type="entry name" value="RNA_pol_sigma70_r3"/>
</dbReference>
<organism evidence="6 7">
    <name type="scientific">Mucilaginibacter ximonensis</name>
    <dbReference type="NCBI Taxonomy" id="538021"/>
    <lineage>
        <taxon>Bacteria</taxon>
        <taxon>Pseudomonadati</taxon>
        <taxon>Bacteroidota</taxon>
        <taxon>Sphingobacteriia</taxon>
        <taxon>Sphingobacteriales</taxon>
        <taxon>Sphingobacteriaceae</taxon>
        <taxon>Mucilaginibacter</taxon>
    </lineage>
</organism>
<reference evidence="7" key="1">
    <citation type="journal article" date="2019" name="Int. J. Syst. Evol. Microbiol.">
        <title>The Global Catalogue of Microorganisms (GCM) 10K type strain sequencing project: providing services to taxonomists for standard genome sequencing and annotation.</title>
        <authorList>
            <consortium name="The Broad Institute Genomics Platform"/>
            <consortium name="The Broad Institute Genome Sequencing Center for Infectious Disease"/>
            <person name="Wu L."/>
            <person name="Ma J."/>
        </authorList>
    </citation>
    <scope>NUCLEOTIDE SEQUENCE [LARGE SCALE GENOMIC DNA]</scope>
    <source>
        <strain evidence="7">KCTC 22437</strain>
    </source>
</reference>
<sequence>MRQLKITPTITNRDSKSLDQYLSDISKIGMVTPDEEVTLTRLIREGDQAALHKLTQANLRFVVSVSKKFQNQGLTLNDLISEGNLGLIKAAHRFDETKGFKFISYAVWWIRQSILSAIADQSRMVRLPLNQIGSLSQLNKTFSKLEQEFGREPSVDELAEAMEKTVDVVADVMSKSRRQVSLDAPFGDETENSLLDTISSSGETTDHLLLQESLSFTIRDTLKTLPERERSILVLYFGIGQSQPSSLEDIGHHFGLTRERVRQLKDKALAYLKQHAKRHDLIRLLEV</sequence>
<evidence type="ECO:0000256" key="2">
    <source>
        <dbReference type="ARBA" id="ARBA00023082"/>
    </source>
</evidence>
<dbReference type="InterPro" id="IPR007630">
    <property type="entry name" value="RNA_pol_sigma70_r4"/>
</dbReference>
<dbReference type="EMBL" id="JBHUPD010000001">
    <property type="protein sequence ID" value="MFD2871738.1"/>
    <property type="molecule type" value="Genomic_DNA"/>
</dbReference>
<dbReference type="InterPro" id="IPR050239">
    <property type="entry name" value="Sigma-70_RNA_pol_init_factors"/>
</dbReference>
<dbReference type="InterPro" id="IPR036388">
    <property type="entry name" value="WH-like_DNA-bd_sf"/>
</dbReference>
<evidence type="ECO:0000256" key="1">
    <source>
        <dbReference type="ARBA" id="ARBA00023015"/>
    </source>
</evidence>
<dbReference type="PROSITE" id="PS00715">
    <property type="entry name" value="SIGMA70_1"/>
    <property type="match status" value="1"/>
</dbReference>
<gene>
    <name evidence="6" type="ORF">ACFS5N_04615</name>
</gene>
<keyword evidence="2" id="KW-0731">Sigma factor</keyword>
<keyword evidence="1" id="KW-0805">Transcription regulation</keyword>
<name>A0ABW5Y8P0_9SPHI</name>
<dbReference type="Gene3D" id="1.10.10.10">
    <property type="entry name" value="Winged helix-like DNA-binding domain superfamily/Winged helix DNA-binding domain"/>
    <property type="match status" value="2"/>
</dbReference>
<dbReference type="PANTHER" id="PTHR30603">
    <property type="entry name" value="RNA POLYMERASE SIGMA FACTOR RPO"/>
    <property type="match status" value="1"/>
</dbReference>
<protein>
    <submittedName>
        <fullName evidence="6">RNA polymerase sigma factor RpoD/SigA</fullName>
    </submittedName>
</protein>
<dbReference type="InterPro" id="IPR000943">
    <property type="entry name" value="RNA_pol_sigma70"/>
</dbReference>
<dbReference type="PIRSF" id="PIRSF000770">
    <property type="entry name" value="RNA_pol_sigma-SigE/K"/>
    <property type="match status" value="1"/>
</dbReference>
<dbReference type="InterPro" id="IPR013325">
    <property type="entry name" value="RNA_pol_sigma_r2"/>
</dbReference>
<feature type="domain" description="RNA polymerase sigma-70" evidence="5">
    <location>
        <begin position="78"/>
        <end position="91"/>
    </location>
</feature>
<keyword evidence="7" id="KW-1185">Reference proteome</keyword>
<dbReference type="Pfam" id="PF04542">
    <property type="entry name" value="Sigma70_r2"/>
    <property type="match status" value="1"/>
</dbReference>
<proteinExistence type="predicted"/>
<dbReference type="InterPro" id="IPR013324">
    <property type="entry name" value="RNA_pol_sigma_r3/r4-like"/>
</dbReference>
<comment type="caution">
    <text evidence="6">The sequence shown here is derived from an EMBL/GenBank/DDBJ whole genome shotgun (WGS) entry which is preliminary data.</text>
</comment>
<evidence type="ECO:0000259" key="5">
    <source>
        <dbReference type="PROSITE" id="PS00715"/>
    </source>
</evidence>
<dbReference type="PRINTS" id="PR00046">
    <property type="entry name" value="SIGMA70FCT"/>
</dbReference>
<dbReference type="Pfam" id="PF00140">
    <property type="entry name" value="Sigma70_r1_2"/>
    <property type="match status" value="1"/>
</dbReference>
<evidence type="ECO:0000256" key="4">
    <source>
        <dbReference type="ARBA" id="ARBA00023163"/>
    </source>
</evidence>